<dbReference type="NCBIfam" id="NF003768">
    <property type="entry name" value="PRK05365.1"/>
    <property type="match status" value="1"/>
</dbReference>
<dbReference type="Pfam" id="PF00881">
    <property type="entry name" value="Nitroreductase"/>
    <property type="match status" value="1"/>
</dbReference>
<keyword evidence="2" id="KW-0288">FMN</keyword>
<dbReference type="Gene3D" id="3.40.109.10">
    <property type="entry name" value="NADH Oxidase"/>
    <property type="match status" value="1"/>
</dbReference>
<evidence type="ECO:0000259" key="5">
    <source>
        <dbReference type="Pfam" id="PF00881"/>
    </source>
</evidence>
<accession>A0ABU6AAN6</accession>
<sequence>MTTSENTDLALSSEAQDLLFREARTANSFSDEPVADEQLRAIYDLMRWAPTSANTQPLRITAVRTPEAKARLLPLMAEGNRPKTESAPVTLLLSADRNFDEHMPRLLPFAPQMREMFADPQIRAQAADYNATLQAGYAILAVRAAGLAAGPMLGFDPAGVDAEFFPDGGRHVVLVVNVGRPGEDPWFERLPRLEYEEVVSVI</sequence>
<dbReference type="GO" id="GO:0035527">
    <property type="term" value="F:3-hydroxypropionate dehydrogenase (NADP+) activity"/>
    <property type="evidence" value="ECO:0007669"/>
    <property type="project" value="UniProtKB-EC"/>
</dbReference>
<dbReference type="CDD" id="cd02148">
    <property type="entry name" value="RutE-like"/>
    <property type="match status" value="1"/>
</dbReference>
<evidence type="ECO:0000256" key="3">
    <source>
        <dbReference type="ARBA" id="ARBA00022857"/>
    </source>
</evidence>
<evidence type="ECO:0000256" key="4">
    <source>
        <dbReference type="ARBA" id="ARBA00023002"/>
    </source>
</evidence>
<dbReference type="InterPro" id="IPR000415">
    <property type="entry name" value="Nitroreductase-like"/>
</dbReference>
<gene>
    <name evidence="6" type="ORF">R4I43_14610</name>
</gene>
<keyword evidence="7" id="KW-1185">Reference proteome</keyword>
<evidence type="ECO:0000313" key="7">
    <source>
        <dbReference type="Proteomes" id="UP001327093"/>
    </source>
</evidence>
<dbReference type="InterPro" id="IPR029479">
    <property type="entry name" value="Nitroreductase"/>
</dbReference>
<keyword evidence="1" id="KW-0285">Flavoprotein</keyword>
<keyword evidence="4 6" id="KW-0560">Oxidoreductase</keyword>
<feature type="domain" description="Nitroreductase" evidence="5">
    <location>
        <begin position="23"/>
        <end position="180"/>
    </location>
</feature>
<dbReference type="EMBL" id="JAWLNX010000008">
    <property type="protein sequence ID" value="MEB3368637.1"/>
    <property type="molecule type" value="Genomic_DNA"/>
</dbReference>
<protein>
    <submittedName>
        <fullName evidence="6">Malonic semialdehyde reductase</fullName>
        <ecNumber evidence="6">1.1.1.298</ecNumber>
    </submittedName>
</protein>
<dbReference type="EC" id="1.1.1.298" evidence="6"/>
<organism evidence="6 7">
    <name type="scientific">Saccharopolyspora mangrovi</name>
    <dbReference type="NCBI Taxonomy" id="3082379"/>
    <lineage>
        <taxon>Bacteria</taxon>
        <taxon>Bacillati</taxon>
        <taxon>Actinomycetota</taxon>
        <taxon>Actinomycetes</taxon>
        <taxon>Pseudonocardiales</taxon>
        <taxon>Pseudonocardiaceae</taxon>
        <taxon>Saccharopolyspora</taxon>
    </lineage>
</organism>
<dbReference type="Proteomes" id="UP001327093">
    <property type="component" value="Unassembled WGS sequence"/>
</dbReference>
<reference evidence="6 7" key="1">
    <citation type="submission" date="2023-10" db="EMBL/GenBank/DDBJ databases">
        <title>Saccharopolyspora sp. nov., isolated from mangrove soil.</title>
        <authorList>
            <person name="Lu Y."/>
            <person name="Liu W."/>
        </authorList>
    </citation>
    <scope>NUCLEOTIDE SEQUENCE [LARGE SCALE GENOMIC DNA]</scope>
    <source>
        <strain evidence="6 7">S2-29</strain>
    </source>
</reference>
<name>A0ABU6AAN6_9PSEU</name>
<comment type="caution">
    <text evidence="6">The sequence shown here is derived from an EMBL/GenBank/DDBJ whole genome shotgun (WGS) entry which is preliminary data.</text>
</comment>
<evidence type="ECO:0000313" key="6">
    <source>
        <dbReference type="EMBL" id="MEB3368637.1"/>
    </source>
</evidence>
<dbReference type="InterPro" id="IPR050461">
    <property type="entry name" value="Nitroreductase_HadB/RutE"/>
</dbReference>
<dbReference type="InterPro" id="IPR023936">
    <property type="entry name" value="RutE-like"/>
</dbReference>
<keyword evidence="3" id="KW-0521">NADP</keyword>
<evidence type="ECO:0000256" key="2">
    <source>
        <dbReference type="ARBA" id="ARBA00022643"/>
    </source>
</evidence>
<dbReference type="RefSeq" id="WP_324266152.1">
    <property type="nucleotide sequence ID" value="NZ_JAWLNX010000008.1"/>
</dbReference>
<evidence type="ECO:0000256" key="1">
    <source>
        <dbReference type="ARBA" id="ARBA00022630"/>
    </source>
</evidence>
<dbReference type="PANTHER" id="PTHR43543">
    <property type="entry name" value="MALONIC SEMIALDEHYDE REDUCTASE RUTE-RELATED"/>
    <property type="match status" value="1"/>
</dbReference>
<dbReference type="SUPFAM" id="SSF55469">
    <property type="entry name" value="FMN-dependent nitroreductase-like"/>
    <property type="match status" value="1"/>
</dbReference>
<proteinExistence type="predicted"/>
<dbReference type="PANTHER" id="PTHR43543:SF1">
    <property type="entry name" value="MALONIC SEMIALDEHYDE REDUCTASE RUTE-RELATED"/>
    <property type="match status" value="1"/>
</dbReference>